<sequence length="194" mass="21710">MLKLNKISLASIGLYVGGILFLVGFWAYAKGNSTLNLVGFFYGFPILLGGFAFKSSEVLPVPVIVAESDTILALRKLQETSTQKQLRRDLTRYRYGIKAHLDEVLEKLGMSPTDEERPVLIAIYEEISEAEETKGAYSLVLRFHSPLMGFDAWQQKQEKLTRFFGPGIVANVVELANKEIDLRLISHKTVEIGS</sequence>
<keyword evidence="1" id="KW-0472">Membrane</keyword>
<evidence type="ECO:0000256" key="1">
    <source>
        <dbReference type="SAM" id="Phobius"/>
    </source>
</evidence>
<feature type="transmembrane region" description="Helical" evidence="1">
    <location>
        <begin position="7"/>
        <end position="29"/>
    </location>
</feature>
<dbReference type="PANTHER" id="PTHR35551">
    <property type="match status" value="1"/>
</dbReference>
<reference evidence="2 3" key="2">
    <citation type="submission" date="2018-06" db="EMBL/GenBank/DDBJ databases">
        <title>Metagenomic assembly of (sub)arctic Cyanobacteria and their associated microbiome from non-axenic cultures.</title>
        <authorList>
            <person name="Baurain D."/>
        </authorList>
    </citation>
    <scope>NUCLEOTIDE SEQUENCE [LARGE SCALE GENOMIC DNA]</scope>
    <source>
        <strain evidence="2">ULC066bin1</strain>
    </source>
</reference>
<protein>
    <recommendedName>
        <fullName evidence="4">DUF2854 domain-containing protein</fullName>
    </recommendedName>
</protein>
<reference evidence="2 3" key="1">
    <citation type="submission" date="2018-04" db="EMBL/GenBank/DDBJ databases">
        <authorList>
            <person name="Go L.Y."/>
            <person name="Mitchell J.A."/>
        </authorList>
    </citation>
    <scope>NUCLEOTIDE SEQUENCE [LARGE SCALE GENOMIC DNA]</scope>
    <source>
        <strain evidence="2">ULC066bin1</strain>
    </source>
</reference>
<accession>A0A2W4VWU7</accession>
<dbReference type="AlphaFoldDB" id="A0A2W4VWU7"/>
<feature type="transmembrane region" description="Helical" evidence="1">
    <location>
        <begin position="35"/>
        <end position="53"/>
    </location>
</feature>
<dbReference type="Proteomes" id="UP000249467">
    <property type="component" value="Unassembled WGS sequence"/>
</dbReference>
<name>A0A2W4VWU7_9CYAN</name>
<evidence type="ECO:0008006" key="4">
    <source>
        <dbReference type="Google" id="ProtNLM"/>
    </source>
</evidence>
<organism evidence="2 3">
    <name type="scientific">Pseudanabaena frigida</name>
    <dbReference type="NCBI Taxonomy" id="945775"/>
    <lineage>
        <taxon>Bacteria</taxon>
        <taxon>Bacillati</taxon>
        <taxon>Cyanobacteriota</taxon>
        <taxon>Cyanophyceae</taxon>
        <taxon>Pseudanabaenales</taxon>
        <taxon>Pseudanabaenaceae</taxon>
        <taxon>Pseudanabaena</taxon>
    </lineage>
</organism>
<keyword evidence="1" id="KW-1133">Transmembrane helix</keyword>
<gene>
    <name evidence="2" type="ORF">DCF19_21355</name>
</gene>
<dbReference type="PANTHER" id="PTHR35551:SF1">
    <property type="entry name" value="ACCLIMATION OF PHOTOSYNTHESIS TO ENVIRONMENT"/>
    <property type="match status" value="1"/>
</dbReference>
<evidence type="ECO:0000313" key="3">
    <source>
        <dbReference type="Proteomes" id="UP000249467"/>
    </source>
</evidence>
<proteinExistence type="predicted"/>
<dbReference type="InterPro" id="IPR021275">
    <property type="entry name" value="DUF2854"/>
</dbReference>
<dbReference type="EMBL" id="QBML01000040">
    <property type="protein sequence ID" value="PZO36460.1"/>
    <property type="molecule type" value="Genomic_DNA"/>
</dbReference>
<dbReference type="Pfam" id="PF11016">
    <property type="entry name" value="DUF2854"/>
    <property type="match status" value="1"/>
</dbReference>
<evidence type="ECO:0000313" key="2">
    <source>
        <dbReference type="EMBL" id="PZO36460.1"/>
    </source>
</evidence>
<comment type="caution">
    <text evidence="2">The sequence shown here is derived from an EMBL/GenBank/DDBJ whole genome shotgun (WGS) entry which is preliminary data.</text>
</comment>
<keyword evidence="1" id="KW-0812">Transmembrane</keyword>